<proteinExistence type="predicted"/>
<evidence type="ECO:0000313" key="2">
    <source>
        <dbReference type="EMBL" id="KAH3857243.1"/>
    </source>
</evidence>
<organism evidence="2 3">
    <name type="scientific">Dreissena polymorpha</name>
    <name type="common">Zebra mussel</name>
    <name type="synonym">Mytilus polymorpha</name>
    <dbReference type="NCBI Taxonomy" id="45954"/>
    <lineage>
        <taxon>Eukaryota</taxon>
        <taxon>Metazoa</taxon>
        <taxon>Spiralia</taxon>
        <taxon>Lophotrochozoa</taxon>
        <taxon>Mollusca</taxon>
        <taxon>Bivalvia</taxon>
        <taxon>Autobranchia</taxon>
        <taxon>Heteroconchia</taxon>
        <taxon>Euheterodonta</taxon>
        <taxon>Imparidentia</taxon>
        <taxon>Neoheterodontei</taxon>
        <taxon>Myida</taxon>
        <taxon>Dreissenoidea</taxon>
        <taxon>Dreissenidae</taxon>
        <taxon>Dreissena</taxon>
    </lineage>
</organism>
<protein>
    <submittedName>
        <fullName evidence="2">Uncharacterized protein</fullName>
    </submittedName>
</protein>
<feature type="transmembrane region" description="Helical" evidence="1">
    <location>
        <begin position="52"/>
        <end position="71"/>
    </location>
</feature>
<keyword evidence="1" id="KW-1133">Transmembrane helix</keyword>
<comment type="caution">
    <text evidence="2">The sequence shown here is derived from an EMBL/GenBank/DDBJ whole genome shotgun (WGS) entry which is preliminary data.</text>
</comment>
<keyword evidence="3" id="KW-1185">Reference proteome</keyword>
<sequence>MAGHKLYGPEETNFQHFWSWNVSARNPFYPFRQQLIEVGKKVHAANMNVYEVAVLAALLFMASVVTLWSTIPENQGIYSQRARVSHPDSLYPNTVSSACCLFSKPKGPHWK</sequence>
<evidence type="ECO:0000256" key="1">
    <source>
        <dbReference type="SAM" id="Phobius"/>
    </source>
</evidence>
<gene>
    <name evidence="2" type="ORF">DPMN_099849</name>
</gene>
<reference evidence="2" key="2">
    <citation type="submission" date="2020-11" db="EMBL/GenBank/DDBJ databases">
        <authorList>
            <person name="McCartney M.A."/>
            <person name="Auch B."/>
            <person name="Kono T."/>
            <person name="Mallez S."/>
            <person name="Becker A."/>
            <person name="Gohl D.M."/>
            <person name="Silverstein K.A.T."/>
            <person name="Koren S."/>
            <person name="Bechman K.B."/>
            <person name="Herman A."/>
            <person name="Abrahante J.E."/>
            <person name="Garbe J."/>
        </authorList>
    </citation>
    <scope>NUCLEOTIDE SEQUENCE</scope>
    <source>
        <strain evidence="2">Duluth1</strain>
        <tissue evidence="2">Whole animal</tissue>
    </source>
</reference>
<dbReference type="AlphaFoldDB" id="A0A9D4LEV1"/>
<keyword evidence="1" id="KW-0812">Transmembrane</keyword>
<accession>A0A9D4LEV1</accession>
<evidence type="ECO:0000313" key="3">
    <source>
        <dbReference type="Proteomes" id="UP000828390"/>
    </source>
</evidence>
<keyword evidence="1" id="KW-0472">Membrane</keyword>
<dbReference type="Proteomes" id="UP000828390">
    <property type="component" value="Unassembled WGS sequence"/>
</dbReference>
<dbReference type="EMBL" id="JAIWYP010000003">
    <property type="protein sequence ID" value="KAH3857243.1"/>
    <property type="molecule type" value="Genomic_DNA"/>
</dbReference>
<name>A0A9D4LEV1_DREPO</name>
<reference evidence="2" key="1">
    <citation type="journal article" date="2019" name="bioRxiv">
        <title>The Genome of the Zebra Mussel, Dreissena polymorpha: A Resource for Invasive Species Research.</title>
        <authorList>
            <person name="McCartney M.A."/>
            <person name="Auch B."/>
            <person name="Kono T."/>
            <person name="Mallez S."/>
            <person name="Zhang Y."/>
            <person name="Obille A."/>
            <person name="Becker A."/>
            <person name="Abrahante J.E."/>
            <person name="Garbe J."/>
            <person name="Badalamenti J.P."/>
            <person name="Herman A."/>
            <person name="Mangelson H."/>
            <person name="Liachko I."/>
            <person name="Sullivan S."/>
            <person name="Sone E.D."/>
            <person name="Koren S."/>
            <person name="Silverstein K.A.T."/>
            <person name="Beckman K.B."/>
            <person name="Gohl D.M."/>
        </authorList>
    </citation>
    <scope>NUCLEOTIDE SEQUENCE</scope>
    <source>
        <strain evidence="2">Duluth1</strain>
        <tissue evidence="2">Whole animal</tissue>
    </source>
</reference>